<dbReference type="InterPro" id="IPR043504">
    <property type="entry name" value="Peptidase_S1_PA_chymotrypsin"/>
</dbReference>
<protein>
    <recommendedName>
        <fullName evidence="3">Trypsin-like peptidase domain-containing protein</fullName>
    </recommendedName>
</protein>
<evidence type="ECO:0000313" key="1">
    <source>
        <dbReference type="EMBL" id="SNS90962.1"/>
    </source>
</evidence>
<name>A0A239IC22_9ACTN</name>
<evidence type="ECO:0008006" key="3">
    <source>
        <dbReference type="Google" id="ProtNLM"/>
    </source>
</evidence>
<evidence type="ECO:0000313" key="2">
    <source>
        <dbReference type="Proteomes" id="UP000198318"/>
    </source>
</evidence>
<dbReference type="EMBL" id="FZOR01000012">
    <property type="protein sequence ID" value="SNS90962.1"/>
    <property type="molecule type" value="Genomic_DNA"/>
</dbReference>
<gene>
    <name evidence="1" type="ORF">SAMN05443665_101254</name>
</gene>
<reference evidence="1 2" key="1">
    <citation type="submission" date="2017-06" db="EMBL/GenBank/DDBJ databases">
        <authorList>
            <person name="Kim H.J."/>
            <person name="Triplett B.A."/>
        </authorList>
    </citation>
    <scope>NUCLEOTIDE SEQUENCE [LARGE SCALE GENOMIC DNA]</scope>
    <source>
        <strain evidence="1 2">DSM 44715</strain>
    </source>
</reference>
<organism evidence="1 2">
    <name type="scientific">Actinomadura meyerae</name>
    <dbReference type="NCBI Taxonomy" id="240840"/>
    <lineage>
        <taxon>Bacteria</taxon>
        <taxon>Bacillati</taxon>
        <taxon>Actinomycetota</taxon>
        <taxon>Actinomycetes</taxon>
        <taxon>Streptosporangiales</taxon>
        <taxon>Thermomonosporaceae</taxon>
        <taxon>Actinomadura</taxon>
    </lineage>
</organism>
<proteinExistence type="predicted"/>
<dbReference type="Proteomes" id="UP000198318">
    <property type="component" value="Unassembled WGS sequence"/>
</dbReference>
<sequence length="516" mass="54958">MKFRQDTQAALERGRDEIIERYLRSGDPNIVGVGISFRVRGGKRTDEPVVMVLVEKKRPAALVSLRRLLPENVEIDGVRWGIDVVEAGPAPSVGVAQSPVAPTLAAGPISEEMRPPRQGCSISNQVAGDGTGTYGATVVDLTDNTNGLLTCNHVIGRMNAGQPGEAIIQPGFADTSNRKAIATLKRLIPIDPVTGTDTDAALAQLTSGVGATDLVARDLMTPIGPSHPAVGLIVAGNQTGGCYMTVMDTVLTGLNAKLLGATSSSTATKAPQVGMHLEKVGRTTAYSSSTVMSIGNTVRVDTQSSLGVVEYRNLIYAPRFCLGGDSGSVACEGGDGKTFVEVPSPPCPFLANIGTYYGLDLVSENDLADHARDEFFAQSVTGNLLIQATYLNAQVIKDRVDNRTATEDELYYAQEFHQRSRDFVAEVIADPTSTATVTQTQLDDTTFIVDGLTQTLMTPEEADAAWVLNDEVLSQTLGMNRTQMIAHMNDQVVAQKVYDTVAAVPTLELHPQIPLD</sequence>
<dbReference type="RefSeq" id="WP_089326557.1">
    <property type="nucleotide sequence ID" value="NZ_FZOR01000012.1"/>
</dbReference>
<accession>A0A239IC22</accession>
<dbReference type="AlphaFoldDB" id="A0A239IC22"/>
<keyword evidence="2" id="KW-1185">Reference proteome</keyword>
<dbReference type="Gene3D" id="2.40.10.10">
    <property type="entry name" value="Trypsin-like serine proteases"/>
    <property type="match status" value="1"/>
</dbReference>
<dbReference type="OrthoDB" id="104542at2"/>